<dbReference type="OrthoDB" id="546893at2759"/>
<accession>A0A427XPS6</accession>
<feature type="transmembrane region" description="Helical" evidence="3">
    <location>
        <begin position="521"/>
        <end position="540"/>
    </location>
</feature>
<feature type="transmembrane region" description="Helical" evidence="3">
    <location>
        <begin position="256"/>
        <end position="275"/>
    </location>
</feature>
<evidence type="ECO:0000259" key="4">
    <source>
        <dbReference type="Pfam" id="PF20684"/>
    </source>
</evidence>
<feature type="transmembrane region" description="Helical" evidence="3">
    <location>
        <begin position="200"/>
        <end position="222"/>
    </location>
</feature>
<dbReference type="Pfam" id="PF20684">
    <property type="entry name" value="Fung_rhodopsin"/>
    <property type="match status" value="1"/>
</dbReference>
<dbReference type="Gene3D" id="1.20.1250.20">
    <property type="entry name" value="MFS general substrate transporter like domains"/>
    <property type="match status" value="2"/>
</dbReference>
<dbReference type="STRING" id="1890683.A0A427XPS6"/>
<gene>
    <name evidence="5" type="ORF">EHS25_007011</name>
</gene>
<evidence type="ECO:0000313" key="6">
    <source>
        <dbReference type="Proteomes" id="UP000279259"/>
    </source>
</evidence>
<comment type="caution">
    <text evidence="5">The sequence shown here is derived from an EMBL/GenBank/DDBJ whole genome shotgun (WGS) entry which is preliminary data.</text>
</comment>
<feature type="transmembrane region" description="Helical" evidence="3">
    <location>
        <begin position="122"/>
        <end position="144"/>
    </location>
</feature>
<feature type="transmembrane region" description="Helical" evidence="3">
    <location>
        <begin position="88"/>
        <end position="110"/>
    </location>
</feature>
<feature type="transmembrane region" description="Helical" evidence="3">
    <location>
        <begin position="752"/>
        <end position="774"/>
    </location>
</feature>
<feature type="transmembrane region" description="Helical" evidence="3">
    <location>
        <begin position="780"/>
        <end position="800"/>
    </location>
</feature>
<proteinExistence type="predicted"/>
<keyword evidence="2" id="KW-1003">Cell membrane</keyword>
<evidence type="ECO:0000313" key="5">
    <source>
        <dbReference type="EMBL" id="RSH80842.1"/>
    </source>
</evidence>
<keyword evidence="3" id="KW-0472">Membrane</keyword>
<sequence length="846" mass="93064">MQFLNSRGPTVFAVTLVLVSLATVFIVLRLISKWGVTRKATSDDFIIIVAWLFAIGLSVSIMIGTQVGLGAPDSEILPQWYDPLKRCVYSFTVLYNPALMSTKTAILILYHRMAAAHPFLRYSSLFVMVIVNISGLVLTFLNIFQCHPISAAFTDINGTCIDIVALYLSSAPINVLTDLAILLLPLPILTSLRMELRQKIILVATFIVGGFVTIVGVVRIVYLQQALKDERQNDPTASITATTRPANFTYQASFSLMWSAVEVCVGIMCCCVLVLKPLVMLVMPRLLHAHHGHHHPDRTSQPLHSDVKESRAIDGVPLGEVPISPLSTSITQETDQPVSLKTEVTRIDPSMSPRPEPMSFIPEQRTEEEDETLGFFEMLASERSLEASHVPLPPLEEEPTWRPRRSTIVSHGRDTAQTSTAGEQTQEPSQRFLDFVKIKSKVPLTQLSAKEAWWSVMFVSVLFFLWGFAKGLIGALSMDIQKLLGYSPPHSIALHNAYWVAYFFGPLLVGYWVLKHHGFKATFMTGLAIYAAGAMAFWPSSVLHSYAGLFISNFIVGFGLSCVEVAANLFIALAGPGELSEARLNFARGIAAIGMVISPDDLFRIQWYYLGLALFILLLAVVFYYAPLSEASDDDLEAIALQRLYNAGLDKDVKAFRVDARHLLLWSGICVMLIPAGAHEVVSYFWTSLVQDAKPGSDPVGTMAISNTAFACSRFIGPAALTMLILITFFESPLFPTMFGIILRGQGKHTKFAAAALIMGEAGGAIWPSIAFAVDEGNSLSSLIVAVVLWVIALLWSGMLSSTRVTRRWVDPKWSRQRVATGDHRDGETVCPGSADFHTVSERPMA</sequence>
<feature type="transmembrane region" description="Helical" evidence="3">
    <location>
        <begin position="663"/>
        <end position="687"/>
    </location>
</feature>
<feature type="transmembrane region" description="Helical" evidence="3">
    <location>
        <begin position="452"/>
        <end position="476"/>
    </location>
</feature>
<name>A0A427XPS6_9TREE</name>
<feature type="transmembrane region" description="Helical" evidence="3">
    <location>
        <begin position="164"/>
        <end position="188"/>
    </location>
</feature>
<feature type="transmembrane region" description="Helical" evidence="3">
    <location>
        <begin position="44"/>
        <end position="68"/>
    </location>
</feature>
<feature type="transmembrane region" description="Helical" evidence="3">
    <location>
        <begin position="12"/>
        <end position="32"/>
    </location>
</feature>
<keyword evidence="6" id="KW-1185">Reference proteome</keyword>
<keyword evidence="3" id="KW-0812">Transmembrane</keyword>
<evidence type="ECO:0000256" key="3">
    <source>
        <dbReference type="SAM" id="Phobius"/>
    </source>
</evidence>
<dbReference type="EMBL" id="RSCD01000032">
    <property type="protein sequence ID" value="RSH80842.1"/>
    <property type="molecule type" value="Genomic_DNA"/>
</dbReference>
<protein>
    <recommendedName>
        <fullName evidence="4">Rhodopsin domain-containing protein</fullName>
    </recommendedName>
</protein>
<dbReference type="Proteomes" id="UP000279259">
    <property type="component" value="Unassembled WGS sequence"/>
</dbReference>
<keyword evidence="3" id="KW-1133">Transmembrane helix</keyword>
<dbReference type="AlphaFoldDB" id="A0A427XPS6"/>
<dbReference type="InterPro" id="IPR036259">
    <property type="entry name" value="MFS_trans_sf"/>
</dbReference>
<dbReference type="InterPro" id="IPR050375">
    <property type="entry name" value="MFS_TsgA-like"/>
</dbReference>
<evidence type="ECO:0000256" key="1">
    <source>
        <dbReference type="ARBA" id="ARBA00004429"/>
    </source>
</evidence>
<comment type="subcellular location">
    <subcellularLocation>
        <location evidence="1">Cell inner membrane</location>
        <topology evidence="1">Multi-pass membrane protein</topology>
    </subcellularLocation>
</comment>
<organism evidence="5 6">
    <name type="scientific">Saitozyma podzolica</name>
    <dbReference type="NCBI Taxonomy" id="1890683"/>
    <lineage>
        <taxon>Eukaryota</taxon>
        <taxon>Fungi</taxon>
        <taxon>Dikarya</taxon>
        <taxon>Basidiomycota</taxon>
        <taxon>Agaricomycotina</taxon>
        <taxon>Tremellomycetes</taxon>
        <taxon>Tremellales</taxon>
        <taxon>Trimorphomycetaceae</taxon>
        <taxon>Saitozyma</taxon>
    </lineage>
</organism>
<feature type="transmembrane region" description="Helical" evidence="3">
    <location>
        <begin position="605"/>
        <end position="626"/>
    </location>
</feature>
<evidence type="ECO:0000256" key="2">
    <source>
        <dbReference type="ARBA" id="ARBA00022475"/>
    </source>
</evidence>
<dbReference type="PANTHER" id="PTHR43702">
    <property type="entry name" value="L-FUCOSE-PROTON SYMPORTER"/>
    <property type="match status" value="1"/>
</dbReference>
<dbReference type="PANTHER" id="PTHR43702:SF13">
    <property type="entry name" value="MONOSACCHARIDE TRANSPORTER, PUTATIVE (AFU_ORTHOLOGUE AFUA_4G06630)-RELATED"/>
    <property type="match status" value="1"/>
</dbReference>
<dbReference type="SUPFAM" id="SSF103473">
    <property type="entry name" value="MFS general substrate transporter"/>
    <property type="match status" value="1"/>
</dbReference>
<dbReference type="GO" id="GO:0005886">
    <property type="term" value="C:plasma membrane"/>
    <property type="evidence" value="ECO:0007669"/>
    <property type="project" value="UniProtKB-SubCell"/>
</dbReference>
<dbReference type="InterPro" id="IPR049326">
    <property type="entry name" value="Rhodopsin_dom_fungi"/>
</dbReference>
<feature type="domain" description="Rhodopsin" evidence="4">
    <location>
        <begin position="28"/>
        <end position="279"/>
    </location>
</feature>
<feature type="transmembrane region" description="Helical" evidence="3">
    <location>
        <begin position="496"/>
        <end position="514"/>
    </location>
</feature>
<reference evidence="5 6" key="1">
    <citation type="submission" date="2018-11" db="EMBL/GenBank/DDBJ databases">
        <title>Genome sequence of Saitozyma podzolica DSM 27192.</title>
        <authorList>
            <person name="Aliyu H."/>
            <person name="Gorte O."/>
            <person name="Ochsenreither K."/>
        </authorList>
    </citation>
    <scope>NUCLEOTIDE SEQUENCE [LARGE SCALE GENOMIC DNA]</scope>
    <source>
        <strain evidence="5 6">DSM 27192</strain>
    </source>
</reference>